<dbReference type="InterPro" id="IPR001846">
    <property type="entry name" value="VWF_type-D"/>
</dbReference>
<dbReference type="EMBL" id="JAATIS010004524">
    <property type="protein sequence ID" value="KAG2461597.1"/>
    <property type="molecule type" value="Genomic_DNA"/>
</dbReference>
<keyword evidence="5" id="KW-0325">Glycoprotein</keyword>
<dbReference type="GO" id="GO:0071391">
    <property type="term" value="P:cellular response to estrogen stimulus"/>
    <property type="evidence" value="ECO:0007669"/>
    <property type="project" value="TreeGrafter"/>
</dbReference>
<feature type="domain" description="VWFD" evidence="8">
    <location>
        <begin position="1326"/>
        <end position="1504"/>
    </location>
</feature>
<dbReference type="InterPro" id="IPR001747">
    <property type="entry name" value="Vitellogenin_N"/>
</dbReference>
<evidence type="ECO:0000256" key="1">
    <source>
        <dbReference type="ARBA" id="ARBA00022553"/>
    </source>
</evidence>
<dbReference type="Pfam" id="PF09172">
    <property type="entry name" value="Vit_open_b-sht"/>
    <property type="match status" value="1"/>
</dbReference>
<evidence type="ECO:0000259" key="8">
    <source>
        <dbReference type="PROSITE" id="PS51233"/>
    </source>
</evidence>
<dbReference type="GO" id="GO:0005319">
    <property type="term" value="F:lipid transporter activity"/>
    <property type="evidence" value="ECO:0007669"/>
    <property type="project" value="InterPro"/>
</dbReference>
<dbReference type="Proteomes" id="UP000886611">
    <property type="component" value="Unassembled WGS sequence"/>
</dbReference>
<dbReference type="FunFam" id="1.25.10.20:FF:000002">
    <property type="entry name" value="Vitellogenin 7"/>
    <property type="match status" value="1"/>
</dbReference>
<comment type="caution">
    <text evidence="6">Lacks conserved residue(s) required for the propagation of feature annotation.</text>
</comment>
<dbReference type="PANTHER" id="PTHR23345">
    <property type="entry name" value="VITELLOGENIN-RELATED"/>
    <property type="match status" value="1"/>
</dbReference>
<keyword evidence="2" id="KW-0732">Signal</keyword>
<evidence type="ECO:0000259" key="7">
    <source>
        <dbReference type="PROSITE" id="PS51211"/>
    </source>
</evidence>
<keyword evidence="3" id="KW-0758">Storage protein</keyword>
<dbReference type="InterPro" id="IPR015816">
    <property type="entry name" value="Vitellinogen_b-sht_N"/>
</dbReference>
<dbReference type="SMART" id="SM00638">
    <property type="entry name" value="LPD_N"/>
    <property type="match status" value="1"/>
</dbReference>
<dbReference type="FunFam" id="2.30.230.10:FF:000002">
    <property type="entry name" value="Vitellogenin 7"/>
    <property type="match status" value="1"/>
</dbReference>
<feature type="disulfide bond" evidence="6">
    <location>
        <begin position="156"/>
        <end position="182"/>
    </location>
</feature>
<dbReference type="InterPro" id="IPR015819">
    <property type="entry name" value="Lipid_transp_b-sht_shell"/>
</dbReference>
<dbReference type="GO" id="GO:0045735">
    <property type="term" value="F:nutrient reservoir activity"/>
    <property type="evidence" value="ECO:0007669"/>
    <property type="project" value="UniProtKB-KW"/>
</dbReference>
<sequence>MSFMFKISIFFGTAEPNFSSSKTYEYTYEGLVLTGLPEKGLARAGLKINSKVQISEVAQRTFMLRIINPEIQEYNGVWPKATFYPATKLTQALARQLTEPIKFEYSNGRVGNIYAPADVSDTVVNIQRGILNMLQVTIRSTQNVYELQEDGIAGTCHSSYVVQDVKRSNKIVVTKSKDLNNCDEKVIKNIGTRFMQHCRICDQIGRNAKATAAYTYILKPTEFGALITEATSQEVHQFSPFNAMNGAALTEARQKLILVDVKAIRNNVPEQQFQNRGSIKYEFATEILQTPIQLLKTKSPESKIKEILQHLVQNNHQEVHRDAPAKFLELTQLFRASTYENIEGIWKQYENTPQYRRWILDTLPATATPNAFRFIIQRVMKKDLTIAEAAQTLVTAMLAVKVDHQTMQLAADLIEDNSAIRAPALYKHAVLAYGSMVFKYCAESSSCSESALKVCMAWNKTLLVADVHKTMDATARAHEEEIVLALKAIGNAGQPASLKRIQKFLPGIASGASQYPVKIQADAVMALRNIAKKEPRKVQEIVLQLFMDHKNHPEVRMVASVVLFESEPPVALVTAVAEALLKESSLQVASFAYSQMKALSRSISAVSYKVSSACTIALKMLSPRLDRLSYRYSKALYTDTYQYSLMAGLAAKLYIMNNAANIIPTAVMAKFKIHLLGATATPLEVGLRAEGLQEALTRNHEDINNFPSPRKIEQIVKKLSGWKSIPSEKTLASAYIKLFGQEVSFAHLDKKYIQEALQAVREPVAKQSFMWAMIQQIQRGISTEWSKPMLAAEMRRIVPTCVGFPMETSLYSASVATIAVNAQAQITPTPSSDFHVAQLMNSNILLRSDISPSVGVHTVAMMGINTHAVQSGVELYTKAHTIVPMKFTAKIDMKENNFKISSEPCQQETELISVRSQAYAVSRNIEDLDAAKETPVLPDDAEADILKEKFNAEVVASTERERAGRIARLSAEMMSQDLPNTGEHQSRRFSKSSVSFCSKAKNYGFQVCMESKSENAAYLRRSPLYQLAGHHVCKILLKPAHTSDSTVEKIEFELQTGPKAASKMIKTLSMVELPEAAEAGDKILSKLKTILTADDRAENNRNPEIYDYKFRAHDYMFKYMGDSSSPVFVIVARAIKSDGKQQGYQVAGYADLTAPKPRIQVLAADITERSKWQVCADALMANDYKGMAIVRWGQECQDYRMAMQLESGRLANHPSVKLTTKWWRIPSSARKAYKKFGEYVKGMALFMGFAQKEQKNPSSQCSIIFALTSPRTIDTIIKTPKLTLFKRAVQIPFAVPQPALSAEQKPAGLLHSITEIPTLIAEASTSVCSASQNKFDTFNDVRFTYAIPKSCYHILAQACTTKPGFAVLLKRTSVGDNLAALNIHIRDKDIEMLPTSHGHLRLLIDNNEMPLSRLPYTDSSGSIEIKKDDTFLVVLAEKYGLKEVKFNGEKVKVTVASNMRGNMCGMCGRNDGESRHEFRMPNGRLAKSSSMFGHSWIARGEKCQKGCNVKHEHIDLGKVISLYGEPSKCYSTEPVLRCEEGCSPVESAAVTVGFHCLPTGTSVSPAQYSSFAEKSEDMEHSVEAYTECSCPTDLCAEA</sequence>
<dbReference type="PROSITE" id="PS51211">
    <property type="entry name" value="VITELLOGENIN"/>
    <property type="match status" value="1"/>
</dbReference>
<dbReference type="Gene3D" id="2.20.50.20">
    <property type="entry name" value="Lipovitellin. Chain A, domain 3"/>
    <property type="match status" value="1"/>
</dbReference>
<feature type="domain" description="Vitellogenin" evidence="7">
    <location>
        <begin position="18"/>
        <end position="667"/>
    </location>
</feature>
<dbReference type="Gene3D" id="2.20.80.10">
    <property type="entry name" value="Lipovitellin-phosvitin complex, chain A, domain 4"/>
    <property type="match status" value="1"/>
</dbReference>
<name>A0A8X7X7Y1_POLSE</name>
<dbReference type="SUPFAM" id="SSF56968">
    <property type="entry name" value="Lipovitellin-phosvitin complex, beta-sheet shell regions"/>
    <property type="match status" value="3"/>
</dbReference>
<evidence type="ECO:0000256" key="3">
    <source>
        <dbReference type="ARBA" id="ARBA00022761"/>
    </source>
</evidence>
<dbReference type="InterPro" id="IPR037088">
    <property type="entry name" value="Vitellinogen_b-sht_shell_sf"/>
</dbReference>
<evidence type="ECO:0000313" key="10">
    <source>
        <dbReference type="Proteomes" id="UP000886611"/>
    </source>
</evidence>
<feature type="disulfide bond" evidence="6">
    <location>
        <begin position="198"/>
        <end position="201"/>
    </location>
</feature>
<dbReference type="SMART" id="SM00216">
    <property type="entry name" value="VWD"/>
    <property type="match status" value="1"/>
</dbReference>
<dbReference type="InterPro" id="IPR011030">
    <property type="entry name" value="Lipovitellin_superhlx_dom"/>
</dbReference>
<dbReference type="Gene3D" id="1.25.10.20">
    <property type="entry name" value="Vitellinogen, superhelical"/>
    <property type="match status" value="1"/>
</dbReference>
<feature type="non-terminal residue" evidence="9">
    <location>
        <position position="1598"/>
    </location>
</feature>
<dbReference type="InterPro" id="IPR015255">
    <property type="entry name" value="Vitellinogen_open_b-sht"/>
</dbReference>
<keyword evidence="4 6" id="KW-1015">Disulfide bond</keyword>
<dbReference type="PROSITE" id="PS51233">
    <property type="entry name" value="VWFD"/>
    <property type="match status" value="1"/>
</dbReference>
<organism evidence="9 10">
    <name type="scientific">Polypterus senegalus</name>
    <name type="common">Senegal bichir</name>
    <dbReference type="NCBI Taxonomy" id="55291"/>
    <lineage>
        <taxon>Eukaryota</taxon>
        <taxon>Metazoa</taxon>
        <taxon>Chordata</taxon>
        <taxon>Craniata</taxon>
        <taxon>Vertebrata</taxon>
        <taxon>Euteleostomi</taxon>
        <taxon>Actinopterygii</taxon>
        <taxon>Polypteriformes</taxon>
        <taxon>Polypteridae</taxon>
        <taxon>Polypterus</taxon>
    </lineage>
</organism>
<dbReference type="Pfam" id="PF00094">
    <property type="entry name" value="VWD"/>
    <property type="match status" value="1"/>
</dbReference>
<evidence type="ECO:0000256" key="6">
    <source>
        <dbReference type="PROSITE-ProRule" id="PRU00557"/>
    </source>
</evidence>
<dbReference type="SMART" id="SM01169">
    <property type="entry name" value="DUF1943"/>
    <property type="match status" value="1"/>
</dbReference>
<dbReference type="Gene3D" id="2.20.90.10">
    <property type="entry name" value="Vitellinogen, beta-sheet shell domain"/>
    <property type="match status" value="1"/>
</dbReference>
<dbReference type="Gene3D" id="2.30.230.10">
    <property type="entry name" value="Lipovitellin, beta-sheet shell regions, chain A"/>
    <property type="match status" value="1"/>
</dbReference>
<proteinExistence type="predicted"/>
<dbReference type="Pfam" id="PF01347">
    <property type="entry name" value="Vitellogenin_N"/>
    <property type="match status" value="1"/>
</dbReference>
<evidence type="ECO:0000256" key="5">
    <source>
        <dbReference type="ARBA" id="ARBA00023180"/>
    </source>
</evidence>
<reference evidence="9 10" key="1">
    <citation type="journal article" date="2021" name="Cell">
        <title>Tracing the genetic footprints of vertebrate landing in non-teleost ray-finned fishes.</title>
        <authorList>
            <person name="Bi X."/>
            <person name="Wang K."/>
            <person name="Yang L."/>
            <person name="Pan H."/>
            <person name="Jiang H."/>
            <person name="Wei Q."/>
            <person name="Fang M."/>
            <person name="Yu H."/>
            <person name="Zhu C."/>
            <person name="Cai Y."/>
            <person name="He Y."/>
            <person name="Gan X."/>
            <person name="Zeng H."/>
            <person name="Yu D."/>
            <person name="Zhu Y."/>
            <person name="Jiang H."/>
            <person name="Qiu Q."/>
            <person name="Yang H."/>
            <person name="Zhang Y.E."/>
            <person name="Wang W."/>
            <person name="Zhu M."/>
            <person name="He S."/>
            <person name="Zhang G."/>
        </authorList>
    </citation>
    <scope>NUCLEOTIDE SEQUENCE [LARGE SCALE GENOMIC DNA]</scope>
    <source>
        <strain evidence="9">Bchr_013</strain>
    </source>
</reference>
<dbReference type="Pfam" id="PF09175">
    <property type="entry name" value="Vit_b-sht_shell"/>
    <property type="match status" value="1"/>
</dbReference>
<feature type="non-terminal residue" evidence="9">
    <location>
        <position position="1"/>
    </location>
</feature>
<comment type="caution">
    <text evidence="9">The sequence shown here is derived from an EMBL/GenBank/DDBJ whole genome shotgun (WGS) entry which is preliminary data.</text>
</comment>
<evidence type="ECO:0000256" key="4">
    <source>
        <dbReference type="ARBA" id="ARBA00023157"/>
    </source>
</evidence>
<evidence type="ECO:0000313" key="9">
    <source>
        <dbReference type="EMBL" id="KAG2461597.1"/>
    </source>
</evidence>
<evidence type="ECO:0000256" key="2">
    <source>
        <dbReference type="ARBA" id="ARBA00022729"/>
    </source>
</evidence>
<dbReference type="PANTHER" id="PTHR23345:SF9">
    <property type="entry name" value="VITELLOGENIN-RELATED"/>
    <property type="match status" value="1"/>
</dbReference>
<protein>
    <submittedName>
        <fullName evidence="9">VIT protein</fullName>
    </submittedName>
</protein>
<keyword evidence="10" id="KW-1185">Reference proteome</keyword>
<dbReference type="SMART" id="SM01170">
    <property type="entry name" value="DUF1944"/>
    <property type="match status" value="1"/>
</dbReference>
<gene>
    <name evidence="9" type="primary">Vit_0</name>
    <name evidence="9" type="ORF">GTO96_0008513</name>
</gene>
<dbReference type="GO" id="GO:0032355">
    <property type="term" value="P:response to estradiol"/>
    <property type="evidence" value="ECO:0007669"/>
    <property type="project" value="TreeGrafter"/>
</dbReference>
<dbReference type="InterPro" id="IPR050733">
    <property type="entry name" value="Vitellogenin/Apolipophorin"/>
</dbReference>
<accession>A0A8X7X7Y1</accession>
<keyword evidence="1" id="KW-0597">Phosphoprotein</keyword>
<dbReference type="InterPro" id="IPR015817">
    <property type="entry name" value="Vitellinogen_open_b-sht_sub1"/>
</dbReference>
<dbReference type="SUPFAM" id="SSF48431">
    <property type="entry name" value="Lipovitellin-phosvitin complex, superhelical domain"/>
    <property type="match status" value="1"/>
</dbReference>
<dbReference type="InterPro" id="IPR015258">
    <property type="entry name" value="Vitellinogen_b-sht_shell"/>
</dbReference>